<dbReference type="PROSITE" id="PS51000">
    <property type="entry name" value="HTH_DEOR_2"/>
    <property type="match status" value="1"/>
</dbReference>
<dbReference type="InterPro" id="IPR050313">
    <property type="entry name" value="Carb_Metab_HTH_regulators"/>
</dbReference>
<dbReference type="PRINTS" id="PR00037">
    <property type="entry name" value="HTHLACR"/>
</dbReference>
<keyword evidence="8" id="KW-1185">Reference proteome</keyword>
<dbReference type="SMART" id="SM00420">
    <property type="entry name" value="HTH_DEOR"/>
    <property type="match status" value="1"/>
</dbReference>
<dbReference type="InterPro" id="IPR036388">
    <property type="entry name" value="WH-like_DNA-bd_sf"/>
</dbReference>
<dbReference type="SMART" id="SM01134">
    <property type="entry name" value="DeoRC"/>
    <property type="match status" value="1"/>
</dbReference>
<protein>
    <recommendedName>
        <fullName evidence="1">Lactose phosphotransferase system repressor</fullName>
    </recommendedName>
</protein>
<dbReference type="InterPro" id="IPR036390">
    <property type="entry name" value="WH_DNA-bd_sf"/>
</dbReference>
<dbReference type="Gene3D" id="3.40.50.1360">
    <property type="match status" value="1"/>
</dbReference>
<dbReference type="Pfam" id="PF00455">
    <property type="entry name" value="DeoRC"/>
    <property type="match status" value="1"/>
</dbReference>
<evidence type="ECO:0000256" key="1">
    <source>
        <dbReference type="ARBA" id="ARBA00021390"/>
    </source>
</evidence>
<evidence type="ECO:0000313" key="7">
    <source>
        <dbReference type="EMBL" id="SMC54690.1"/>
    </source>
</evidence>
<evidence type="ECO:0000256" key="2">
    <source>
        <dbReference type="ARBA" id="ARBA00022491"/>
    </source>
</evidence>
<dbReference type="Pfam" id="PF08220">
    <property type="entry name" value="HTH_DeoR"/>
    <property type="match status" value="1"/>
</dbReference>
<keyword evidence="4" id="KW-0804">Transcription</keyword>
<reference evidence="7 8" key="1">
    <citation type="submission" date="2017-04" db="EMBL/GenBank/DDBJ databases">
        <authorList>
            <person name="Afonso C.L."/>
            <person name="Miller P.J."/>
            <person name="Scott M.A."/>
            <person name="Spackman E."/>
            <person name="Goraichik I."/>
            <person name="Dimitrov K.M."/>
            <person name="Suarez D.L."/>
            <person name="Swayne D.E."/>
        </authorList>
    </citation>
    <scope>NUCLEOTIDE SEQUENCE [LARGE SCALE GENOMIC DNA]</scope>
    <source>
        <strain evidence="7 8">DSM 43828</strain>
    </source>
</reference>
<sequence>MYAEERQQVILERARAKGRVDVAALAEEFDVTTETIRRDLTVLERHGVLRRVHGGAIPVERLGFEPALSVRETVMTEEKDRIAKAALAELPESGTILLDAGTTTARMADALPVDRELTVVTHSVNIALSLITRPNVTVMLVGGRLRSRTLASVDAWALQALRDTFVEVVFIATNGVSVDRGLTTPDPAEAMVKKAAIASGRRCVLLADHTKVGNDHFSRFADLGDIDTFITDTGIDDAVADEISAVGPRVVQV</sequence>
<organism evidence="7 8">
    <name type="scientific">Kibdelosporangium aridum</name>
    <dbReference type="NCBI Taxonomy" id="2030"/>
    <lineage>
        <taxon>Bacteria</taxon>
        <taxon>Bacillati</taxon>
        <taxon>Actinomycetota</taxon>
        <taxon>Actinomycetes</taxon>
        <taxon>Pseudonocardiales</taxon>
        <taxon>Pseudonocardiaceae</taxon>
        <taxon>Kibdelosporangium</taxon>
    </lineage>
</organism>
<name>A0A1W2A221_KIBAR</name>
<evidence type="ECO:0000256" key="3">
    <source>
        <dbReference type="ARBA" id="ARBA00023015"/>
    </source>
</evidence>
<evidence type="ECO:0000256" key="4">
    <source>
        <dbReference type="ARBA" id="ARBA00023163"/>
    </source>
</evidence>
<keyword evidence="2" id="KW-0678">Repressor</keyword>
<dbReference type="SUPFAM" id="SSF100950">
    <property type="entry name" value="NagB/RpiA/CoA transferase-like"/>
    <property type="match status" value="1"/>
</dbReference>
<dbReference type="PANTHER" id="PTHR30363">
    <property type="entry name" value="HTH-TYPE TRANSCRIPTIONAL REGULATOR SRLR-RELATED"/>
    <property type="match status" value="1"/>
</dbReference>
<proteinExistence type="predicted"/>
<feature type="domain" description="HTH deoR-type" evidence="6">
    <location>
        <begin position="3"/>
        <end position="58"/>
    </location>
</feature>
<comment type="function">
    <text evidence="5">Repressor of the lactose catabolism operon. Galactose-6-phosphate is the inducer.</text>
</comment>
<gene>
    <name evidence="7" type="ORF">SAMN05661093_00508</name>
</gene>
<keyword evidence="3" id="KW-0805">Transcription regulation</keyword>
<evidence type="ECO:0000313" key="8">
    <source>
        <dbReference type="Proteomes" id="UP000192674"/>
    </source>
</evidence>
<dbReference type="InterPro" id="IPR037171">
    <property type="entry name" value="NagB/RpiA_transferase-like"/>
</dbReference>
<dbReference type="PANTHER" id="PTHR30363:SF4">
    <property type="entry name" value="GLYCEROL-3-PHOSPHATE REGULON REPRESSOR"/>
    <property type="match status" value="1"/>
</dbReference>
<accession>A0A1W2A221</accession>
<dbReference type="GO" id="GO:0003700">
    <property type="term" value="F:DNA-binding transcription factor activity"/>
    <property type="evidence" value="ECO:0007669"/>
    <property type="project" value="InterPro"/>
</dbReference>
<dbReference type="RefSeq" id="WP_084424382.1">
    <property type="nucleotide sequence ID" value="NZ_FWXV01000001.1"/>
</dbReference>
<dbReference type="InterPro" id="IPR014036">
    <property type="entry name" value="DeoR-like_C"/>
</dbReference>
<dbReference type="Gene3D" id="1.10.10.10">
    <property type="entry name" value="Winged helix-like DNA-binding domain superfamily/Winged helix DNA-binding domain"/>
    <property type="match status" value="1"/>
</dbReference>
<dbReference type="InterPro" id="IPR001034">
    <property type="entry name" value="DeoR_HTH"/>
</dbReference>
<dbReference type="OrthoDB" id="7688673at2"/>
<evidence type="ECO:0000256" key="5">
    <source>
        <dbReference type="ARBA" id="ARBA00024937"/>
    </source>
</evidence>
<dbReference type="AlphaFoldDB" id="A0A1W2A221"/>
<dbReference type="Proteomes" id="UP000192674">
    <property type="component" value="Unassembled WGS sequence"/>
</dbReference>
<dbReference type="SUPFAM" id="SSF46785">
    <property type="entry name" value="Winged helix' DNA-binding domain"/>
    <property type="match status" value="1"/>
</dbReference>
<dbReference type="EMBL" id="FWXV01000001">
    <property type="protein sequence ID" value="SMC54690.1"/>
    <property type="molecule type" value="Genomic_DNA"/>
</dbReference>
<evidence type="ECO:0000259" key="6">
    <source>
        <dbReference type="PROSITE" id="PS51000"/>
    </source>
</evidence>